<dbReference type="CDD" id="cd01335">
    <property type="entry name" value="Radical_SAM"/>
    <property type="match status" value="1"/>
</dbReference>
<evidence type="ECO:0000256" key="11">
    <source>
        <dbReference type="ARBA" id="ARBA00023014"/>
    </source>
</evidence>
<evidence type="ECO:0000313" key="19">
    <source>
        <dbReference type="Proteomes" id="UP000435877"/>
    </source>
</evidence>
<comment type="similarity">
    <text evidence="4">Belongs to the radical SAM superfamily. KamA family.</text>
</comment>
<dbReference type="RefSeq" id="WP_159267049.1">
    <property type="nucleotide sequence ID" value="NZ_CACSIK010000001.1"/>
</dbReference>
<evidence type="ECO:0000256" key="2">
    <source>
        <dbReference type="ARBA" id="ARBA00001933"/>
    </source>
</evidence>
<keyword evidence="8 14" id="KW-0479">Metal-binding</keyword>
<keyword evidence="11 14" id="KW-0411">Iron-sulfur</keyword>
<feature type="modified residue" description="N6-(pyridoxal phosphate)lysine" evidence="15">
    <location>
        <position position="331"/>
    </location>
</feature>
<keyword evidence="7" id="KW-0949">S-adenosyl-L-methionine</keyword>
<dbReference type="SFLD" id="SFLDS00029">
    <property type="entry name" value="Radical_SAM"/>
    <property type="match status" value="1"/>
</dbReference>
<evidence type="ECO:0000256" key="14">
    <source>
        <dbReference type="PIRSR" id="PIRSR004911-1"/>
    </source>
</evidence>
<comment type="cofactor">
    <cofactor evidence="3">
        <name>[4Fe-4S] cluster</name>
        <dbReference type="ChEBI" id="CHEBI:49883"/>
    </cofactor>
</comment>
<keyword evidence="19" id="KW-1185">Reference proteome</keyword>
<feature type="domain" description="Radical SAM core" evidence="16">
    <location>
        <begin position="105"/>
        <end position="320"/>
    </location>
</feature>
<dbReference type="SFLD" id="SFLDF00314">
    <property type="entry name" value="L-lysine_2_3-aminomutase_(yjeK"/>
    <property type="match status" value="1"/>
</dbReference>
<feature type="binding site" evidence="14">
    <location>
        <position position="123"/>
    </location>
    <ligand>
        <name>[4Fe-4S] cluster</name>
        <dbReference type="ChEBI" id="CHEBI:49883"/>
        <note>4Fe-4S-S-AdoMet</note>
    </ligand>
</feature>
<dbReference type="PIRSF" id="PIRSF004911">
    <property type="entry name" value="DUF160"/>
    <property type="match status" value="1"/>
</dbReference>
<dbReference type="GO" id="GO:0016853">
    <property type="term" value="F:isomerase activity"/>
    <property type="evidence" value="ECO:0007669"/>
    <property type="project" value="UniProtKB-KW"/>
</dbReference>
<evidence type="ECO:0000256" key="15">
    <source>
        <dbReference type="PIRSR" id="PIRSR603739-50"/>
    </source>
</evidence>
<evidence type="ECO:0000313" key="17">
    <source>
        <dbReference type="EMBL" id="CAA0081780.1"/>
    </source>
</evidence>
<dbReference type="InterPro" id="IPR007197">
    <property type="entry name" value="rSAM"/>
</dbReference>
<evidence type="ECO:0000256" key="9">
    <source>
        <dbReference type="ARBA" id="ARBA00022898"/>
    </source>
</evidence>
<dbReference type="EMBL" id="CACSIM010000001">
    <property type="protein sequence ID" value="CAA0084761.1"/>
    <property type="molecule type" value="Genomic_DNA"/>
</dbReference>
<dbReference type="SUPFAM" id="SSF102114">
    <property type="entry name" value="Radical SAM enzymes"/>
    <property type="match status" value="1"/>
</dbReference>
<evidence type="ECO:0000256" key="10">
    <source>
        <dbReference type="ARBA" id="ARBA00023004"/>
    </source>
</evidence>
<feature type="binding site" evidence="14">
    <location>
        <position position="126"/>
    </location>
    <ligand>
        <name>[4Fe-4S] cluster</name>
        <dbReference type="ChEBI" id="CHEBI:49883"/>
        <note>4Fe-4S-S-AdoMet</note>
    </ligand>
</feature>
<evidence type="ECO:0000256" key="12">
    <source>
        <dbReference type="ARBA" id="ARBA00023235"/>
    </source>
</evidence>
<dbReference type="Proteomes" id="UP000435877">
    <property type="component" value="Unassembled WGS sequence"/>
</dbReference>
<dbReference type="Proteomes" id="UP000439591">
    <property type="component" value="Unassembled WGS sequence"/>
</dbReference>
<sequence>MIPLKDTFWQSESWQQQMSGMIRDPIQLLHRLDLNPIDHPFSSDAIQQFPLRVTEAFVAKMAKGDWNDPLLLQVMPLHAESNEHLGYVNDPLEESLANPVPGLIHKYHGRVLLITSPACAIHCRYCFRRNFPYDANNPSQRDWKNAIDYISERPDISEVILSGGDPLSAPDEYLQKLLTQIAAIPHVTTLRLHTRLPLVLPARVTPALIDVLKNNRLRIVIVIHCNHANEIDEHTTTALAALHSAGFTLLNQSVLLKGINDNVDTLVVLSLRLFEVNVMPYYLHLLDKVRGAAHFEIDEEQAKFLMNGILSRLPGYLVPRLVIEEPGATSKRPLALS</sequence>
<dbReference type="Gene3D" id="3.20.20.70">
    <property type="entry name" value="Aldolase class I"/>
    <property type="match status" value="1"/>
</dbReference>
<gene>
    <name evidence="17" type="primary">epmB</name>
    <name evidence="17" type="ORF">IHBHHGIJ_00349</name>
    <name evidence="18" type="ORF">KFEGEMFD_00801</name>
</gene>
<dbReference type="AlphaFoldDB" id="A0A5S9MWI0"/>
<evidence type="ECO:0000256" key="4">
    <source>
        <dbReference type="ARBA" id="ARBA00008703"/>
    </source>
</evidence>
<dbReference type="GO" id="GO:0051539">
    <property type="term" value="F:4 iron, 4 sulfur cluster binding"/>
    <property type="evidence" value="ECO:0007669"/>
    <property type="project" value="UniProtKB-KW"/>
</dbReference>
<keyword evidence="12 17" id="KW-0413">Isomerase</keyword>
<dbReference type="GO" id="GO:0046872">
    <property type="term" value="F:metal ion binding"/>
    <property type="evidence" value="ECO:0007669"/>
    <property type="project" value="UniProtKB-KW"/>
</dbReference>
<dbReference type="PANTHER" id="PTHR30538:SF1">
    <property type="entry name" value="L-LYSINE 2,3-AMINOMUTASE"/>
    <property type="match status" value="1"/>
</dbReference>
<dbReference type="InterPro" id="IPR003739">
    <property type="entry name" value="Lys_aminomutase/Glu_NH3_mut"/>
</dbReference>
<keyword evidence="9 15" id="KW-0663">Pyridoxal phosphate</keyword>
<organism evidence="17 19">
    <name type="scientific">Zhongshania aliphaticivorans</name>
    <dbReference type="NCBI Taxonomy" id="1470434"/>
    <lineage>
        <taxon>Bacteria</taxon>
        <taxon>Pseudomonadati</taxon>
        <taxon>Pseudomonadota</taxon>
        <taxon>Gammaproteobacteria</taxon>
        <taxon>Cellvibrionales</taxon>
        <taxon>Spongiibacteraceae</taxon>
        <taxon>Zhongshania</taxon>
    </lineage>
</organism>
<evidence type="ECO:0000256" key="6">
    <source>
        <dbReference type="ARBA" id="ARBA00022485"/>
    </source>
</evidence>
<dbReference type="EMBL" id="CACSIK010000001">
    <property type="protein sequence ID" value="CAA0081780.1"/>
    <property type="molecule type" value="Genomic_DNA"/>
</dbReference>
<dbReference type="InterPro" id="IPR013785">
    <property type="entry name" value="Aldolase_TIM"/>
</dbReference>
<dbReference type="InterPro" id="IPR058240">
    <property type="entry name" value="rSAM_sf"/>
</dbReference>
<evidence type="ECO:0000256" key="1">
    <source>
        <dbReference type="ARBA" id="ARBA00001352"/>
    </source>
</evidence>
<evidence type="ECO:0000256" key="3">
    <source>
        <dbReference type="ARBA" id="ARBA00001966"/>
    </source>
</evidence>
<evidence type="ECO:0000256" key="7">
    <source>
        <dbReference type="ARBA" id="ARBA00022691"/>
    </source>
</evidence>
<accession>A0A5S9MWI0</accession>
<dbReference type="InterPro" id="IPR022462">
    <property type="entry name" value="EpmB"/>
</dbReference>
<reference evidence="19 20" key="1">
    <citation type="submission" date="2019-11" db="EMBL/GenBank/DDBJ databases">
        <authorList>
            <person name="Holert J."/>
        </authorList>
    </citation>
    <scope>NUCLEOTIDE SEQUENCE [LARGE SCALE GENOMIC DNA]</scope>
    <source>
        <strain evidence="18">BC3_2A</strain>
        <strain evidence="17">SB11_1A</strain>
    </source>
</reference>
<protein>
    <recommendedName>
        <fullName evidence="5">L-lysine 2,3-aminomutase</fullName>
    </recommendedName>
    <alternativeName>
        <fullName evidence="13">EF-P post-translational modification enzyme B</fullName>
    </alternativeName>
</protein>
<dbReference type="SFLD" id="SFLDG01070">
    <property type="entry name" value="PLP-dependent"/>
    <property type="match status" value="1"/>
</dbReference>
<dbReference type="Pfam" id="PF04055">
    <property type="entry name" value="Radical_SAM"/>
    <property type="match status" value="1"/>
</dbReference>
<evidence type="ECO:0000256" key="5">
    <source>
        <dbReference type="ARBA" id="ARBA00022363"/>
    </source>
</evidence>
<keyword evidence="6 14" id="KW-0004">4Fe-4S</keyword>
<feature type="binding site" evidence="14">
    <location>
        <position position="119"/>
    </location>
    <ligand>
        <name>[4Fe-4S] cluster</name>
        <dbReference type="ChEBI" id="CHEBI:49883"/>
        <note>4Fe-4S-S-AdoMet</note>
    </ligand>
</feature>
<dbReference type="NCBIfam" id="TIGR03821">
    <property type="entry name" value="EFP_modif_epmB"/>
    <property type="match status" value="1"/>
</dbReference>
<name>A0A5S9MWI0_9GAMM</name>
<evidence type="ECO:0000313" key="20">
    <source>
        <dbReference type="Proteomes" id="UP000439591"/>
    </source>
</evidence>
<dbReference type="OrthoDB" id="9770937at2"/>
<evidence type="ECO:0000313" key="18">
    <source>
        <dbReference type="EMBL" id="CAA0084761.1"/>
    </source>
</evidence>
<comment type="catalytic activity">
    <reaction evidence="1">
        <text>L-lysine = D-beta-lysine</text>
        <dbReference type="Rhea" id="RHEA:44148"/>
        <dbReference type="ChEBI" id="CHEBI:32551"/>
        <dbReference type="ChEBI" id="CHEBI:84138"/>
    </reaction>
</comment>
<dbReference type="NCBIfam" id="TIGR00238">
    <property type="entry name" value="KamA family radical SAM protein"/>
    <property type="match status" value="1"/>
</dbReference>
<dbReference type="PANTHER" id="PTHR30538">
    <property type="entry name" value="LYSINE 2,3-AMINOMUTASE-RELATED"/>
    <property type="match status" value="1"/>
</dbReference>
<evidence type="ECO:0000256" key="8">
    <source>
        <dbReference type="ARBA" id="ARBA00022723"/>
    </source>
</evidence>
<evidence type="ECO:0000256" key="13">
    <source>
        <dbReference type="ARBA" id="ARBA00030756"/>
    </source>
</evidence>
<proteinExistence type="inferred from homology"/>
<keyword evidence="10" id="KW-0408">Iron</keyword>
<comment type="cofactor">
    <cofactor evidence="2 15">
        <name>pyridoxal 5'-phosphate</name>
        <dbReference type="ChEBI" id="CHEBI:597326"/>
    </cofactor>
</comment>
<evidence type="ECO:0000259" key="16">
    <source>
        <dbReference type="PROSITE" id="PS51918"/>
    </source>
</evidence>
<dbReference type="PROSITE" id="PS51918">
    <property type="entry name" value="RADICAL_SAM"/>
    <property type="match status" value="1"/>
</dbReference>